<organism evidence="2 3">
    <name type="scientific">Gangjinia marincola</name>
    <dbReference type="NCBI Taxonomy" id="578463"/>
    <lineage>
        <taxon>Bacteria</taxon>
        <taxon>Pseudomonadati</taxon>
        <taxon>Bacteroidota</taxon>
        <taxon>Flavobacteriia</taxon>
        <taxon>Flavobacteriales</taxon>
        <taxon>Flavobacteriaceae</taxon>
        <taxon>Gangjinia</taxon>
    </lineage>
</organism>
<dbReference type="Proteomes" id="UP001500507">
    <property type="component" value="Unassembled WGS sequence"/>
</dbReference>
<dbReference type="InterPro" id="IPR002937">
    <property type="entry name" value="Amino_oxidase"/>
</dbReference>
<keyword evidence="3" id="KW-1185">Reference proteome</keyword>
<dbReference type="SUPFAM" id="SSF51905">
    <property type="entry name" value="FAD/NAD(P)-binding domain"/>
    <property type="match status" value="1"/>
</dbReference>
<name>A0ABN1MF74_9FLAO</name>
<dbReference type="Pfam" id="PF01593">
    <property type="entry name" value="Amino_oxidase"/>
    <property type="match status" value="1"/>
</dbReference>
<comment type="caution">
    <text evidence="2">The sequence shown here is derived from an EMBL/GenBank/DDBJ whole genome shotgun (WGS) entry which is preliminary data.</text>
</comment>
<evidence type="ECO:0000259" key="1">
    <source>
        <dbReference type="Pfam" id="PF01593"/>
    </source>
</evidence>
<sequence>MNMQKEDYKIHIIGAGVSGLIAARVLENHGYAPTILEASDRVGGRVKTEHEDGFVLDHGFQVLLTAYPKAKEYLDFEALKLEKFLPGAVIFGEGSKQTIGDPLRNLSLLFPTILASVGTISDKLKVLKLNIQLKKKSLEEIFDSPEKTTYDYLNEKGFSKGMIEQFFKPFFSGIFLEPNLETSSRMFEFVYKMFGEGYAAVPHDGIEAISQQLKAQLKQTTFKFNTAVRDVQDDEIKLVNGTNINSHFSIIATEASSLVSNLSNQQTSWKGCDSLYFEVENKVLDKPVIGLISAPEALINNLNYPKQAGATHLLSVTVVKDHALSIEDLKIKVVQELKQYCGISVKRFIKHYMIKKGLPKLTNLQYSIDPTETQLKEQVFLAGDILLNGSLNAAMIAGEAAAMGVIKNIEENVF</sequence>
<protein>
    <submittedName>
        <fullName evidence="2">NAD(P)/FAD-dependent oxidoreductase</fullName>
    </submittedName>
</protein>
<dbReference type="PANTHER" id="PTHR42841">
    <property type="entry name" value="AMINE OXIDASE"/>
    <property type="match status" value="1"/>
</dbReference>
<gene>
    <name evidence="2" type="ORF">GCM10009117_09020</name>
</gene>
<reference evidence="2 3" key="1">
    <citation type="journal article" date="2019" name="Int. J. Syst. Evol. Microbiol.">
        <title>The Global Catalogue of Microorganisms (GCM) 10K type strain sequencing project: providing services to taxonomists for standard genome sequencing and annotation.</title>
        <authorList>
            <consortium name="The Broad Institute Genomics Platform"/>
            <consortium name="The Broad Institute Genome Sequencing Center for Infectious Disease"/>
            <person name="Wu L."/>
            <person name="Ma J."/>
        </authorList>
    </citation>
    <scope>NUCLEOTIDE SEQUENCE [LARGE SCALE GENOMIC DNA]</scope>
    <source>
        <strain evidence="2 3">JCM 16082</strain>
    </source>
</reference>
<dbReference type="EMBL" id="BAAAFG010000005">
    <property type="protein sequence ID" value="GAA0871756.1"/>
    <property type="molecule type" value="Genomic_DNA"/>
</dbReference>
<evidence type="ECO:0000313" key="3">
    <source>
        <dbReference type="Proteomes" id="UP001500507"/>
    </source>
</evidence>
<dbReference type="Gene3D" id="3.50.50.60">
    <property type="entry name" value="FAD/NAD(P)-binding domain"/>
    <property type="match status" value="1"/>
</dbReference>
<dbReference type="InterPro" id="IPR036188">
    <property type="entry name" value="FAD/NAD-bd_sf"/>
</dbReference>
<evidence type="ECO:0000313" key="2">
    <source>
        <dbReference type="EMBL" id="GAA0871756.1"/>
    </source>
</evidence>
<proteinExistence type="predicted"/>
<accession>A0ABN1MF74</accession>
<feature type="domain" description="Amine oxidase" evidence="1">
    <location>
        <begin position="17"/>
        <end position="405"/>
    </location>
</feature>